<gene>
    <name evidence="3" type="ORF">TWF718_002941</name>
</gene>
<keyword evidence="2" id="KW-1133">Transmembrane helix</keyword>
<feature type="region of interest" description="Disordered" evidence="1">
    <location>
        <begin position="103"/>
        <end position="129"/>
    </location>
</feature>
<protein>
    <submittedName>
        <fullName evidence="3">Uncharacterized protein</fullName>
    </submittedName>
</protein>
<organism evidence="3 4">
    <name type="scientific">Orbilia javanica</name>
    <dbReference type="NCBI Taxonomy" id="47235"/>
    <lineage>
        <taxon>Eukaryota</taxon>
        <taxon>Fungi</taxon>
        <taxon>Dikarya</taxon>
        <taxon>Ascomycota</taxon>
        <taxon>Pezizomycotina</taxon>
        <taxon>Orbiliomycetes</taxon>
        <taxon>Orbiliales</taxon>
        <taxon>Orbiliaceae</taxon>
        <taxon>Orbilia</taxon>
    </lineage>
</organism>
<keyword evidence="2" id="KW-0472">Membrane</keyword>
<reference evidence="3 4" key="1">
    <citation type="submission" date="2019-10" db="EMBL/GenBank/DDBJ databases">
        <authorList>
            <person name="Palmer J.M."/>
        </authorList>
    </citation>
    <scope>NUCLEOTIDE SEQUENCE [LARGE SCALE GENOMIC DNA]</scope>
    <source>
        <strain evidence="3 4">TWF718</strain>
    </source>
</reference>
<dbReference type="EMBL" id="JAVHNR010000011">
    <property type="protein sequence ID" value="KAK6330740.1"/>
    <property type="molecule type" value="Genomic_DNA"/>
</dbReference>
<accession>A0AAN8RJ88</accession>
<feature type="compositionally biased region" description="Basic and acidic residues" evidence="1">
    <location>
        <begin position="1"/>
        <end position="10"/>
    </location>
</feature>
<keyword evidence="4" id="KW-1185">Reference proteome</keyword>
<evidence type="ECO:0000256" key="2">
    <source>
        <dbReference type="SAM" id="Phobius"/>
    </source>
</evidence>
<comment type="caution">
    <text evidence="3">The sequence shown here is derived from an EMBL/GenBank/DDBJ whole genome shotgun (WGS) entry which is preliminary data.</text>
</comment>
<name>A0AAN8RJ88_9PEZI</name>
<sequence length="162" mass="18319">MNNMDIDHSRGHTSHSSPAAGTGTELDSPPRSGMMFGDIARFLVVYVLFSILLGVTGIQNKFNNWAIHKGMEFREWRRKRQERRDRERLGLEAGKLETDERDIDRIKSESLGDNTMCTGQSSNEARDTEAIAKDPTSMLATLGLESWEQKIDHKAQQKTPNV</sequence>
<feature type="transmembrane region" description="Helical" evidence="2">
    <location>
        <begin position="39"/>
        <end position="58"/>
    </location>
</feature>
<feature type="compositionally biased region" description="Polar residues" evidence="1">
    <location>
        <begin position="111"/>
        <end position="123"/>
    </location>
</feature>
<feature type="region of interest" description="Disordered" evidence="1">
    <location>
        <begin position="1"/>
        <end position="30"/>
    </location>
</feature>
<keyword evidence="2" id="KW-0812">Transmembrane</keyword>
<dbReference type="Proteomes" id="UP001313282">
    <property type="component" value="Unassembled WGS sequence"/>
</dbReference>
<evidence type="ECO:0000313" key="4">
    <source>
        <dbReference type="Proteomes" id="UP001313282"/>
    </source>
</evidence>
<dbReference type="AlphaFoldDB" id="A0AAN8RJ88"/>
<proteinExistence type="predicted"/>
<evidence type="ECO:0000313" key="3">
    <source>
        <dbReference type="EMBL" id="KAK6330740.1"/>
    </source>
</evidence>
<evidence type="ECO:0000256" key="1">
    <source>
        <dbReference type="SAM" id="MobiDB-lite"/>
    </source>
</evidence>